<dbReference type="GO" id="GO:0006382">
    <property type="term" value="P:adenosine to inosine editing"/>
    <property type="evidence" value="ECO:0007669"/>
    <property type="project" value="TreeGrafter"/>
</dbReference>
<dbReference type="PROSITE" id="PS50141">
    <property type="entry name" value="A_DEAMIN_EDITASE"/>
    <property type="match status" value="1"/>
</dbReference>
<feature type="domain" description="A to I editase" evidence="2">
    <location>
        <begin position="140"/>
        <end position="245"/>
    </location>
</feature>
<evidence type="ECO:0000313" key="4">
    <source>
        <dbReference type="Proteomes" id="UP000015105"/>
    </source>
</evidence>
<reference evidence="4" key="1">
    <citation type="journal article" date="2014" name="Science">
        <title>Ancient hybridizations among the ancestral genomes of bread wheat.</title>
        <authorList>
            <consortium name="International Wheat Genome Sequencing Consortium,"/>
            <person name="Marcussen T."/>
            <person name="Sandve S.R."/>
            <person name="Heier L."/>
            <person name="Spannagl M."/>
            <person name="Pfeifer M."/>
            <person name="Jakobsen K.S."/>
            <person name="Wulff B.B."/>
            <person name="Steuernagel B."/>
            <person name="Mayer K.F."/>
            <person name="Olsen O.A."/>
        </authorList>
    </citation>
    <scope>NUCLEOTIDE SEQUENCE [LARGE SCALE GENOMIC DNA]</scope>
    <source>
        <strain evidence="4">cv. AL8/78</strain>
    </source>
</reference>
<dbReference type="GO" id="GO:0008251">
    <property type="term" value="F:tRNA-specific adenosine deaminase activity"/>
    <property type="evidence" value="ECO:0007669"/>
    <property type="project" value="TreeGrafter"/>
</dbReference>
<dbReference type="GO" id="GO:0005730">
    <property type="term" value="C:nucleolus"/>
    <property type="evidence" value="ECO:0007669"/>
    <property type="project" value="TreeGrafter"/>
</dbReference>
<proteinExistence type="predicted"/>
<dbReference type="GO" id="GO:0003725">
    <property type="term" value="F:double-stranded RNA binding"/>
    <property type="evidence" value="ECO:0007669"/>
    <property type="project" value="TreeGrafter"/>
</dbReference>
<dbReference type="EnsemblPlants" id="AET2Gv21254700.22">
    <property type="protein sequence ID" value="AET2Gv21254700.22"/>
    <property type="gene ID" value="AET2Gv21254700"/>
</dbReference>
<dbReference type="GO" id="GO:0003726">
    <property type="term" value="F:double-stranded RNA adenosine deaminase activity"/>
    <property type="evidence" value="ECO:0007669"/>
    <property type="project" value="TreeGrafter"/>
</dbReference>
<name>A0A453DIE1_AEGTS</name>
<dbReference type="GO" id="GO:0005737">
    <property type="term" value="C:cytoplasm"/>
    <property type="evidence" value="ECO:0007669"/>
    <property type="project" value="TreeGrafter"/>
</dbReference>
<dbReference type="InterPro" id="IPR002466">
    <property type="entry name" value="A_deamin"/>
</dbReference>
<reference evidence="3" key="4">
    <citation type="submission" date="2019-03" db="UniProtKB">
        <authorList>
            <consortium name="EnsemblPlants"/>
        </authorList>
    </citation>
    <scope>IDENTIFICATION</scope>
</reference>
<feature type="region of interest" description="Disordered" evidence="1">
    <location>
        <begin position="50"/>
        <end position="113"/>
    </location>
</feature>
<sequence length="245" mass="26366">RPHAYIRPVNSGTLSFILPPLPRRLPPPPSRIHPTAGIPPPSAVFPPFSVPGRATANRAGDQLERRRGRGRVAARIGGDQRGGGRRRGSRARRSRRRAPAASGGVMPVPPSPLEVRREQLDTMVNGYSDVGFVQRKPGRGDTTLSVSCFDKITRWCVVGIQGALLSHILEPLYLSTITIGQSPDAAPEGFCIEDNVVKVLGARLSCLSGKVPDPLKPSKPLFFEAPIPPKEFQQTSGDIPPLTCG</sequence>
<evidence type="ECO:0000259" key="2">
    <source>
        <dbReference type="PROSITE" id="PS50141"/>
    </source>
</evidence>
<reference evidence="4" key="2">
    <citation type="journal article" date="2017" name="Nat. Plants">
        <title>The Aegilops tauschii genome reveals multiple impacts of transposons.</title>
        <authorList>
            <person name="Zhao G."/>
            <person name="Zou C."/>
            <person name="Li K."/>
            <person name="Wang K."/>
            <person name="Li T."/>
            <person name="Gao L."/>
            <person name="Zhang X."/>
            <person name="Wang H."/>
            <person name="Yang Z."/>
            <person name="Liu X."/>
            <person name="Jiang W."/>
            <person name="Mao L."/>
            <person name="Kong X."/>
            <person name="Jiao Y."/>
            <person name="Jia J."/>
        </authorList>
    </citation>
    <scope>NUCLEOTIDE SEQUENCE [LARGE SCALE GENOMIC DNA]</scope>
    <source>
        <strain evidence="4">cv. AL8/78</strain>
    </source>
</reference>
<dbReference type="GO" id="GO:0006396">
    <property type="term" value="P:RNA processing"/>
    <property type="evidence" value="ECO:0007669"/>
    <property type="project" value="InterPro"/>
</dbReference>
<reference evidence="3" key="3">
    <citation type="journal article" date="2017" name="Nature">
        <title>Genome sequence of the progenitor of the wheat D genome Aegilops tauschii.</title>
        <authorList>
            <person name="Luo M.C."/>
            <person name="Gu Y.Q."/>
            <person name="Puiu D."/>
            <person name="Wang H."/>
            <person name="Twardziok S.O."/>
            <person name="Deal K.R."/>
            <person name="Huo N."/>
            <person name="Zhu T."/>
            <person name="Wang L."/>
            <person name="Wang Y."/>
            <person name="McGuire P.E."/>
            <person name="Liu S."/>
            <person name="Long H."/>
            <person name="Ramasamy R.K."/>
            <person name="Rodriguez J.C."/>
            <person name="Van S.L."/>
            <person name="Yuan L."/>
            <person name="Wang Z."/>
            <person name="Xia Z."/>
            <person name="Xiao L."/>
            <person name="Anderson O.D."/>
            <person name="Ouyang S."/>
            <person name="Liang Y."/>
            <person name="Zimin A.V."/>
            <person name="Pertea G."/>
            <person name="Qi P."/>
            <person name="Bennetzen J.L."/>
            <person name="Dai X."/>
            <person name="Dawson M.W."/>
            <person name="Muller H.G."/>
            <person name="Kugler K."/>
            <person name="Rivarola-Duarte L."/>
            <person name="Spannagl M."/>
            <person name="Mayer K.F.X."/>
            <person name="Lu F.H."/>
            <person name="Bevan M.W."/>
            <person name="Leroy P."/>
            <person name="Li P."/>
            <person name="You F.M."/>
            <person name="Sun Q."/>
            <person name="Liu Z."/>
            <person name="Lyons E."/>
            <person name="Wicker T."/>
            <person name="Salzberg S.L."/>
            <person name="Devos K.M."/>
            <person name="Dvorak J."/>
        </authorList>
    </citation>
    <scope>NUCLEOTIDE SEQUENCE [LARGE SCALE GENOMIC DNA]</scope>
    <source>
        <strain evidence="3">cv. AL8/78</strain>
    </source>
</reference>
<evidence type="ECO:0000313" key="3">
    <source>
        <dbReference type="EnsemblPlants" id="AET2Gv21254700.22"/>
    </source>
</evidence>
<dbReference type="Gramene" id="AET2Gv21254700.22">
    <property type="protein sequence ID" value="AET2Gv21254700.22"/>
    <property type="gene ID" value="AET2Gv21254700"/>
</dbReference>
<dbReference type="PANTHER" id="PTHR10910:SF62">
    <property type="entry name" value="AT07585P-RELATED"/>
    <property type="match status" value="1"/>
</dbReference>
<evidence type="ECO:0000256" key="1">
    <source>
        <dbReference type="SAM" id="MobiDB-lite"/>
    </source>
</evidence>
<protein>
    <recommendedName>
        <fullName evidence="2">A to I editase domain-containing protein</fullName>
    </recommendedName>
</protein>
<dbReference type="AlphaFoldDB" id="A0A453DIE1"/>
<accession>A0A453DIE1</accession>
<organism evidence="3 4">
    <name type="scientific">Aegilops tauschii subsp. strangulata</name>
    <name type="common">Goatgrass</name>
    <dbReference type="NCBI Taxonomy" id="200361"/>
    <lineage>
        <taxon>Eukaryota</taxon>
        <taxon>Viridiplantae</taxon>
        <taxon>Streptophyta</taxon>
        <taxon>Embryophyta</taxon>
        <taxon>Tracheophyta</taxon>
        <taxon>Spermatophyta</taxon>
        <taxon>Magnoliopsida</taxon>
        <taxon>Liliopsida</taxon>
        <taxon>Poales</taxon>
        <taxon>Poaceae</taxon>
        <taxon>BOP clade</taxon>
        <taxon>Pooideae</taxon>
        <taxon>Triticodae</taxon>
        <taxon>Triticeae</taxon>
        <taxon>Triticinae</taxon>
        <taxon>Aegilops</taxon>
    </lineage>
</organism>
<feature type="compositionally biased region" description="Basic residues" evidence="1">
    <location>
        <begin position="83"/>
        <end position="98"/>
    </location>
</feature>
<dbReference type="Proteomes" id="UP000015105">
    <property type="component" value="Chromosome 2D"/>
</dbReference>
<dbReference type="PANTHER" id="PTHR10910">
    <property type="entry name" value="EUKARYOTE SPECIFIC DSRNA BINDING PROTEIN"/>
    <property type="match status" value="1"/>
</dbReference>
<reference evidence="3" key="5">
    <citation type="journal article" date="2021" name="G3 (Bethesda)">
        <title>Aegilops tauschii genome assembly Aet v5.0 features greater sequence contiguity and improved annotation.</title>
        <authorList>
            <person name="Wang L."/>
            <person name="Zhu T."/>
            <person name="Rodriguez J.C."/>
            <person name="Deal K.R."/>
            <person name="Dubcovsky J."/>
            <person name="McGuire P.E."/>
            <person name="Lux T."/>
            <person name="Spannagl M."/>
            <person name="Mayer K.F.X."/>
            <person name="Baldrich P."/>
            <person name="Meyers B.C."/>
            <person name="Huo N."/>
            <person name="Gu Y.Q."/>
            <person name="Zhou H."/>
            <person name="Devos K.M."/>
            <person name="Bennetzen J.L."/>
            <person name="Unver T."/>
            <person name="Budak H."/>
            <person name="Gulick P.J."/>
            <person name="Galiba G."/>
            <person name="Kalapos B."/>
            <person name="Nelson D.R."/>
            <person name="Li P."/>
            <person name="You F.M."/>
            <person name="Luo M.C."/>
            <person name="Dvorak J."/>
        </authorList>
    </citation>
    <scope>NUCLEOTIDE SEQUENCE [LARGE SCALE GENOMIC DNA]</scope>
    <source>
        <strain evidence="3">cv. AL8/78</strain>
    </source>
</reference>
<keyword evidence="4" id="KW-1185">Reference proteome</keyword>
<dbReference type="Pfam" id="PF02137">
    <property type="entry name" value="A_deamin"/>
    <property type="match status" value="1"/>
</dbReference>